<dbReference type="PROSITE" id="PS50893">
    <property type="entry name" value="ABC_TRANSPORTER_2"/>
    <property type="match status" value="1"/>
</dbReference>
<protein>
    <submittedName>
        <fullName evidence="5">ABC transporter ATP-binding protein</fullName>
    </submittedName>
</protein>
<dbReference type="InterPro" id="IPR003439">
    <property type="entry name" value="ABC_transporter-like_ATP-bd"/>
</dbReference>
<sequence>MDKEAFRMTALAADIDLMTQPEPEPARCLDITDLSKRFGGVYAVRGVTLRCMAGEILGLIGPNGAGKSTLINLITGTLSPDSGMVTLDGQPMTGLSAPQCARAGVGRTFQNIRLFAHLTIRQNVEVAHTTALRHRAAGRALHDVDDLLGRMGLRGLADRMATTLPYGLQRRLEIARALALAPGYLLLDEPAAGMNDVESEHLVELIRQIRNDFGCGVLVIEHDLRFIRRVCERVAVLHMGEILTIGGPDEVLSDPRVIEVYIGGGDEPAA</sequence>
<evidence type="ECO:0000313" key="5">
    <source>
        <dbReference type="EMBL" id="GGB62733.1"/>
    </source>
</evidence>
<evidence type="ECO:0000256" key="3">
    <source>
        <dbReference type="ARBA" id="ARBA00022840"/>
    </source>
</evidence>
<dbReference type="InterPro" id="IPR027417">
    <property type="entry name" value="P-loop_NTPase"/>
</dbReference>
<evidence type="ECO:0000256" key="1">
    <source>
        <dbReference type="ARBA" id="ARBA00022448"/>
    </source>
</evidence>
<dbReference type="EMBL" id="BMDZ01000121">
    <property type="protein sequence ID" value="GGB62733.1"/>
    <property type="molecule type" value="Genomic_DNA"/>
</dbReference>
<dbReference type="GO" id="GO:0005524">
    <property type="term" value="F:ATP binding"/>
    <property type="evidence" value="ECO:0007669"/>
    <property type="project" value="UniProtKB-KW"/>
</dbReference>
<comment type="caution">
    <text evidence="5">The sequence shown here is derived from an EMBL/GenBank/DDBJ whole genome shotgun (WGS) entry which is preliminary data.</text>
</comment>
<dbReference type="Pfam" id="PF12399">
    <property type="entry name" value="BCA_ABC_TP_C"/>
    <property type="match status" value="1"/>
</dbReference>
<proteinExistence type="predicted"/>
<reference evidence="6" key="1">
    <citation type="journal article" date="2019" name="Int. J. Syst. Evol. Microbiol.">
        <title>The Global Catalogue of Microorganisms (GCM) 10K type strain sequencing project: providing services to taxonomists for standard genome sequencing and annotation.</title>
        <authorList>
            <consortium name="The Broad Institute Genomics Platform"/>
            <consortium name="The Broad Institute Genome Sequencing Center for Infectious Disease"/>
            <person name="Wu L."/>
            <person name="Ma J."/>
        </authorList>
    </citation>
    <scope>NUCLEOTIDE SEQUENCE [LARGE SCALE GENOMIC DNA]</scope>
    <source>
        <strain evidence="6">CGMCC 1.10188</strain>
    </source>
</reference>
<name>A0ABQ1J8M3_9PROT</name>
<dbReference type="Proteomes" id="UP000603352">
    <property type="component" value="Unassembled WGS sequence"/>
</dbReference>
<dbReference type="CDD" id="cd03219">
    <property type="entry name" value="ABC_Mj1267_LivG_branched"/>
    <property type="match status" value="1"/>
</dbReference>
<evidence type="ECO:0000259" key="4">
    <source>
        <dbReference type="PROSITE" id="PS50893"/>
    </source>
</evidence>
<evidence type="ECO:0000313" key="6">
    <source>
        <dbReference type="Proteomes" id="UP000603352"/>
    </source>
</evidence>
<gene>
    <name evidence="5" type="primary">livG</name>
    <name evidence="5" type="ORF">GCM10011505_49180</name>
</gene>
<evidence type="ECO:0000256" key="2">
    <source>
        <dbReference type="ARBA" id="ARBA00022741"/>
    </source>
</evidence>
<keyword evidence="1" id="KW-0813">Transport</keyword>
<dbReference type="InterPro" id="IPR051120">
    <property type="entry name" value="ABC_AA/LPS_Transport"/>
</dbReference>
<dbReference type="InterPro" id="IPR032823">
    <property type="entry name" value="BCA_ABC_TP_C"/>
</dbReference>
<dbReference type="InterPro" id="IPR003593">
    <property type="entry name" value="AAA+_ATPase"/>
</dbReference>
<organism evidence="5 6">
    <name type="scientific">Tistrella bauzanensis</name>
    <dbReference type="NCBI Taxonomy" id="657419"/>
    <lineage>
        <taxon>Bacteria</taxon>
        <taxon>Pseudomonadati</taxon>
        <taxon>Pseudomonadota</taxon>
        <taxon>Alphaproteobacteria</taxon>
        <taxon>Geminicoccales</taxon>
        <taxon>Geminicoccaceae</taxon>
        <taxon>Tistrella</taxon>
    </lineage>
</organism>
<dbReference type="Pfam" id="PF00005">
    <property type="entry name" value="ABC_tran"/>
    <property type="match status" value="1"/>
</dbReference>
<dbReference type="Gene3D" id="3.40.50.300">
    <property type="entry name" value="P-loop containing nucleotide triphosphate hydrolases"/>
    <property type="match status" value="1"/>
</dbReference>
<feature type="domain" description="ABC transporter" evidence="4">
    <location>
        <begin position="29"/>
        <end position="264"/>
    </location>
</feature>
<keyword evidence="2" id="KW-0547">Nucleotide-binding</keyword>
<dbReference type="PANTHER" id="PTHR45772">
    <property type="entry name" value="CONSERVED COMPONENT OF ABC TRANSPORTER FOR NATURAL AMINO ACIDS-RELATED"/>
    <property type="match status" value="1"/>
</dbReference>
<keyword evidence="6" id="KW-1185">Reference proteome</keyword>
<keyword evidence="3 5" id="KW-0067">ATP-binding</keyword>
<accession>A0ABQ1J8M3</accession>
<dbReference type="SUPFAM" id="SSF52540">
    <property type="entry name" value="P-loop containing nucleoside triphosphate hydrolases"/>
    <property type="match status" value="1"/>
</dbReference>
<dbReference type="SMART" id="SM00382">
    <property type="entry name" value="AAA"/>
    <property type="match status" value="1"/>
</dbReference>
<dbReference type="PANTHER" id="PTHR45772:SF7">
    <property type="entry name" value="AMINO ACID ABC TRANSPORTER ATP-BINDING PROTEIN"/>
    <property type="match status" value="1"/>
</dbReference>